<dbReference type="SUPFAM" id="SSF51182">
    <property type="entry name" value="RmlC-like cupins"/>
    <property type="match status" value="1"/>
</dbReference>
<proteinExistence type="predicted"/>
<dbReference type="GO" id="GO:0005829">
    <property type="term" value="C:cytosol"/>
    <property type="evidence" value="ECO:0007669"/>
    <property type="project" value="TreeGrafter"/>
</dbReference>
<evidence type="ECO:0000313" key="4">
    <source>
        <dbReference type="Proteomes" id="UP000216429"/>
    </source>
</evidence>
<dbReference type="InterPro" id="IPR001387">
    <property type="entry name" value="Cro/C1-type_HTH"/>
</dbReference>
<evidence type="ECO:0000259" key="2">
    <source>
        <dbReference type="PROSITE" id="PS50943"/>
    </source>
</evidence>
<dbReference type="SUPFAM" id="SSF47413">
    <property type="entry name" value="lambda repressor-like DNA-binding domains"/>
    <property type="match status" value="1"/>
</dbReference>
<dbReference type="RefSeq" id="WP_094810782.1">
    <property type="nucleotide sequence ID" value="NZ_NEVU01000001.1"/>
</dbReference>
<name>A0A261VVL1_9BORD</name>
<accession>A0A261VVL1</accession>
<evidence type="ECO:0000256" key="1">
    <source>
        <dbReference type="ARBA" id="ARBA00023125"/>
    </source>
</evidence>
<dbReference type="SMART" id="SM00530">
    <property type="entry name" value="HTH_XRE"/>
    <property type="match status" value="1"/>
</dbReference>
<dbReference type="GO" id="GO:0003700">
    <property type="term" value="F:DNA-binding transcription factor activity"/>
    <property type="evidence" value="ECO:0007669"/>
    <property type="project" value="TreeGrafter"/>
</dbReference>
<dbReference type="CDD" id="cd00093">
    <property type="entry name" value="HTH_XRE"/>
    <property type="match status" value="1"/>
</dbReference>
<dbReference type="Gene3D" id="1.10.260.40">
    <property type="entry name" value="lambda repressor-like DNA-binding domains"/>
    <property type="match status" value="1"/>
</dbReference>
<reference evidence="4" key="1">
    <citation type="submission" date="2017-05" db="EMBL/GenBank/DDBJ databases">
        <title>Complete and WGS of Bordetella genogroups.</title>
        <authorList>
            <person name="Spilker T."/>
            <person name="Lipuma J."/>
        </authorList>
    </citation>
    <scope>NUCLEOTIDE SEQUENCE [LARGE SCALE GENOMIC DNA]</scope>
    <source>
        <strain evidence="4">AU6712</strain>
    </source>
</reference>
<dbReference type="PANTHER" id="PTHR46797:SF10">
    <property type="entry name" value="BLR1115 PROTEIN"/>
    <property type="match status" value="1"/>
</dbReference>
<sequence>MMDITSPPDDADAQDAAAGVNARIAQRVRELRAARGLSLQALAERCGVSRSMISLIERGAASPTAVVLDRLAAGLGVALASLFDAGPPGGGPLRRHADQALWRDPASGYARRSLSPSGGSSALQLVEVTFPAGARVAYDIAVRQPALQQQLWMLAGSMDILLGEARFQLRAGDCLAMTLDCPIVFSNPQRTPARYLLATLDPLAPP</sequence>
<dbReference type="GO" id="GO:0003677">
    <property type="term" value="F:DNA binding"/>
    <property type="evidence" value="ECO:0007669"/>
    <property type="project" value="UniProtKB-KW"/>
</dbReference>
<dbReference type="PANTHER" id="PTHR46797">
    <property type="entry name" value="HTH-TYPE TRANSCRIPTIONAL REGULATOR"/>
    <property type="match status" value="1"/>
</dbReference>
<dbReference type="PROSITE" id="PS50943">
    <property type="entry name" value="HTH_CROC1"/>
    <property type="match status" value="1"/>
</dbReference>
<dbReference type="Proteomes" id="UP000216429">
    <property type="component" value="Unassembled WGS sequence"/>
</dbReference>
<comment type="caution">
    <text evidence="3">The sequence shown here is derived from an EMBL/GenBank/DDBJ whole genome shotgun (WGS) entry which is preliminary data.</text>
</comment>
<dbReference type="AlphaFoldDB" id="A0A261VVL1"/>
<dbReference type="InterPro" id="IPR050807">
    <property type="entry name" value="TransReg_Diox_bact_type"/>
</dbReference>
<dbReference type="Gene3D" id="2.60.120.10">
    <property type="entry name" value="Jelly Rolls"/>
    <property type="match status" value="1"/>
</dbReference>
<keyword evidence="4" id="KW-1185">Reference proteome</keyword>
<protein>
    <submittedName>
        <fullName evidence="3">Transcriptional regulator</fullName>
    </submittedName>
</protein>
<organism evidence="3 4">
    <name type="scientific">Bordetella genomosp. 12</name>
    <dbReference type="NCBI Taxonomy" id="463035"/>
    <lineage>
        <taxon>Bacteria</taxon>
        <taxon>Pseudomonadati</taxon>
        <taxon>Pseudomonadota</taxon>
        <taxon>Betaproteobacteria</taxon>
        <taxon>Burkholderiales</taxon>
        <taxon>Alcaligenaceae</taxon>
        <taxon>Bordetella</taxon>
    </lineage>
</organism>
<dbReference type="InterPro" id="IPR011051">
    <property type="entry name" value="RmlC_Cupin_sf"/>
</dbReference>
<dbReference type="EMBL" id="NEVU01000001">
    <property type="protein sequence ID" value="OZI77811.1"/>
    <property type="molecule type" value="Genomic_DNA"/>
</dbReference>
<dbReference type="OrthoDB" id="73827at2"/>
<dbReference type="Pfam" id="PF01381">
    <property type="entry name" value="HTH_3"/>
    <property type="match status" value="1"/>
</dbReference>
<dbReference type="InterPro" id="IPR014710">
    <property type="entry name" value="RmlC-like_jellyroll"/>
</dbReference>
<gene>
    <name evidence="3" type="ORF">CAL22_04590</name>
</gene>
<evidence type="ECO:0000313" key="3">
    <source>
        <dbReference type="EMBL" id="OZI77811.1"/>
    </source>
</evidence>
<dbReference type="CDD" id="cd02209">
    <property type="entry name" value="cupin_XRE_C"/>
    <property type="match status" value="1"/>
</dbReference>
<keyword evidence="1" id="KW-0238">DNA-binding</keyword>
<dbReference type="InterPro" id="IPR010982">
    <property type="entry name" value="Lambda_DNA-bd_dom_sf"/>
</dbReference>
<feature type="domain" description="HTH cro/C1-type" evidence="2">
    <location>
        <begin position="28"/>
        <end position="82"/>
    </location>
</feature>